<evidence type="ECO:0000313" key="2">
    <source>
        <dbReference type="Proteomes" id="UP001062846"/>
    </source>
</evidence>
<gene>
    <name evidence="1" type="ORF">RHMOL_Rhmol04G0122200</name>
</gene>
<name>A0ACC0P0M4_RHOML</name>
<proteinExistence type="predicted"/>
<dbReference type="Proteomes" id="UP001062846">
    <property type="component" value="Chromosome 4"/>
</dbReference>
<organism evidence="1 2">
    <name type="scientific">Rhododendron molle</name>
    <name type="common">Chinese azalea</name>
    <name type="synonym">Azalea mollis</name>
    <dbReference type="NCBI Taxonomy" id="49168"/>
    <lineage>
        <taxon>Eukaryota</taxon>
        <taxon>Viridiplantae</taxon>
        <taxon>Streptophyta</taxon>
        <taxon>Embryophyta</taxon>
        <taxon>Tracheophyta</taxon>
        <taxon>Spermatophyta</taxon>
        <taxon>Magnoliopsida</taxon>
        <taxon>eudicotyledons</taxon>
        <taxon>Gunneridae</taxon>
        <taxon>Pentapetalae</taxon>
        <taxon>asterids</taxon>
        <taxon>Ericales</taxon>
        <taxon>Ericaceae</taxon>
        <taxon>Ericoideae</taxon>
        <taxon>Rhodoreae</taxon>
        <taxon>Rhododendron</taxon>
    </lineage>
</organism>
<keyword evidence="2" id="KW-1185">Reference proteome</keyword>
<sequence>MQSYLWVGPASVDGGGMISSCANRSLLVGPRRRRWAPVVASTAVNGGKSHYAVLGISPSASSGDIKKAYRLLALKYHPDVSKDSRADEVFKNIRLAYDILSNERSRNQYDRALRFQEDTSRQSRGNWGSHHEFEDELRIYRWSDLRQRMQRQKYGGKSNVREESSSFDDEADEVSEDETAHEERGPFIEVLRSALLSLFLMRTIGAQLSLTFSSLMALLDHKLDAGYKVGYVIAWVLGGSGGVLLTLCLSFASWFCGKTSSSLVTLVVVAMWVGSNLARYAPVPQGALLTLLYMSIKLQTDRS</sequence>
<protein>
    <submittedName>
        <fullName evidence="1">Uncharacterized protein</fullName>
    </submittedName>
</protein>
<reference evidence="1" key="1">
    <citation type="submission" date="2022-02" db="EMBL/GenBank/DDBJ databases">
        <title>Plant Genome Project.</title>
        <authorList>
            <person name="Zhang R.-G."/>
        </authorList>
    </citation>
    <scope>NUCLEOTIDE SEQUENCE</scope>
    <source>
        <strain evidence="1">AT1</strain>
    </source>
</reference>
<dbReference type="EMBL" id="CM046391">
    <property type="protein sequence ID" value="KAI8558764.1"/>
    <property type="molecule type" value="Genomic_DNA"/>
</dbReference>
<evidence type="ECO:0000313" key="1">
    <source>
        <dbReference type="EMBL" id="KAI8558764.1"/>
    </source>
</evidence>
<comment type="caution">
    <text evidence="1">The sequence shown here is derived from an EMBL/GenBank/DDBJ whole genome shotgun (WGS) entry which is preliminary data.</text>
</comment>
<accession>A0ACC0P0M4</accession>